<reference evidence="1 2" key="1">
    <citation type="journal article" date="2013" name="Nature">
        <title>Insights into bilaterian evolution from three spiralian genomes.</title>
        <authorList>
            <person name="Simakov O."/>
            <person name="Marletaz F."/>
            <person name="Cho S.J."/>
            <person name="Edsinger-Gonzales E."/>
            <person name="Havlak P."/>
            <person name="Hellsten U."/>
            <person name="Kuo D.H."/>
            <person name="Larsson T."/>
            <person name="Lv J."/>
            <person name="Arendt D."/>
            <person name="Savage R."/>
            <person name="Osoegawa K."/>
            <person name="de Jong P."/>
            <person name="Grimwood J."/>
            <person name="Chapman J.A."/>
            <person name="Shapiro H."/>
            <person name="Aerts A."/>
            <person name="Otillar R.P."/>
            <person name="Terry A.Y."/>
            <person name="Boore J.L."/>
            <person name="Grigoriev I.V."/>
            <person name="Lindberg D.R."/>
            <person name="Seaver E.C."/>
            <person name="Weisblat D.A."/>
            <person name="Putnam N.H."/>
            <person name="Rokhsar D.S."/>
        </authorList>
    </citation>
    <scope>NUCLEOTIDE SEQUENCE [LARGE SCALE GENOMIC DNA]</scope>
</reference>
<dbReference type="RefSeq" id="XP_009059045.1">
    <property type="nucleotide sequence ID" value="XM_009060797.1"/>
</dbReference>
<dbReference type="CTD" id="20239703"/>
<dbReference type="Pfam" id="PF13772">
    <property type="entry name" value="AIG2_2"/>
    <property type="match status" value="1"/>
</dbReference>
<dbReference type="Gene3D" id="3.10.490.10">
    <property type="entry name" value="Gamma-glutamyl cyclotransferase-like"/>
    <property type="match status" value="1"/>
</dbReference>
<evidence type="ECO:0000313" key="2">
    <source>
        <dbReference type="Proteomes" id="UP000030746"/>
    </source>
</evidence>
<keyword evidence="2" id="KW-1185">Reference proteome</keyword>
<evidence type="ECO:0000313" key="1">
    <source>
        <dbReference type="EMBL" id="ESO90374.1"/>
    </source>
</evidence>
<protein>
    <recommendedName>
        <fullName evidence="3">Gamma-glutamylcyclotransferase</fullName>
    </recommendedName>
</protein>
<dbReference type="HOGENOM" id="CLU_2136291_0_0_1"/>
<dbReference type="EMBL" id="KB202444">
    <property type="protein sequence ID" value="ESO90374.1"/>
    <property type="molecule type" value="Genomic_DNA"/>
</dbReference>
<organism evidence="1 2">
    <name type="scientific">Lottia gigantea</name>
    <name type="common">Giant owl limpet</name>
    <dbReference type="NCBI Taxonomy" id="225164"/>
    <lineage>
        <taxon>Eukaryota</taxon>
        <taxon>Metazoa</taxon>
        <taxon>Spiralia</taxon>
        <taxon>Lophotrochozoa</taxon>
        <taxon>Mollusca</taxon>
        <taxon>Gastropoda</taxon>
        <taxon>Patellogastropoda</taxon>
        <taxon>Lottioidea</taxon>
        <taxon>Lottiidae</taxon>
        <taxon>Lottia</taxon>
    </lineage>
</organism>
<name>V4BNF3_LOTGI</name>
<proteinExistence type="predicted"/>
<evidence type="ECO:0008006" key="3">
    <source>
        <dbReference type="Google" id="ProtNLM"/>
    </source>
</evidence>
<dbReference type="STRING" id="225164.V4BNF3"/>
<accession>V4BNF3</accession>
<dbReference type="OrthoDB" id="2924818at2759"/>
<gene>
    <name evidence="1" type="ORF">LOTGIDRAFT_164301</name>
</gene>
<dbReference type="GeneID" id="20239703"/>
<dbReference type="Proteomes" id="UP000030746">
    <property type="component" value="Unassembled WGS sequence"/>
</dbReference>
<dbReference type="KEGG" id="lgi:LOTGIDRAFT_164301"/>
<dbReference type="AlphaFoldDB" id="V4BNF3"/>
<sequence length="113" mass="12844">MAILTQNVHDVEYQDALLRTFNTDIEDKAGNTYNCLVFEMVNGDHPGEAPSPQYKDVIVRGAKRSGLPEHYIQFLESFQDNGYNGPHLLYQQIIDNLDNDNNNIKICNDNGEN</sequence>